<dbReference type="EMBL" id="CP036263">
    <property type="protein sequence ID" value="QDS98381.1"/>
    <property type="molecule type" value="Genomic_DNA"/>
</dbReference>
<dbReference type="AlphaFoldDB" id="A0A517MU21"/>
<gene>
    <name evidence="1" type="ORF">HG15A2_16550</name>
</gene>
<evidence type="ECO:0000313" key="2">
    <source>
        <dbReference type="Proteomes" id="UP000319852"/>
    </source>
</evidence>
<protein>
    <recommendedName>
        <fullName evidence="3">IRE (Iron responsive element)-like protein</fullName>
    </recommendedName>
</protein>
<accession>A0A517MU21</accession>
<evidence type="ECO:0008006" key="3">
    <source>
        <dbReference type="Google" id="ProtNLM"/>
    </source>
</evidence>
<keyword evidence="2" id="KW-1185">Reference proteome</keyword>
<dbReference type="OrthoDB" id="239224at2"/>
<name>A0A517MU21_9BACT</name>
<proteinExistence type="predicted"/>
<dbReference type="Proteomes" id="UP000319852">
    <property type="component" value="Chromosome"/>
</dbReference>
<reference evidence="1 2" key="1">
    <citation type="submission" date="2019-02" db="EMBL/GenBank/DDBJ databases">
        <title>Deep-cultivation of Planctomycetes and their phenomic and genomic characterization uncovers novel biology.</title>
        <authorList>
            <person name="Wiegand S."/>
            <person name="Jogler M."/>
            <person name="Boedeker C."/>
            <person name="Pinto D."/>
            <person name="Vollmers J."/>
            <person name="Rivas-Marin E."/>
            <person name="Kohn T."/>
            <person name="Peeters S.H."/>
            <person name="Heuer A."/>
            <person name="Rast P."/>
            <person name="Oberbeckmann S."/>
            <person name="Bunk B."/>
            <person name="Jeske O."/>
            <person name="Meyerdierks A."/>
            <person name="Storesund J.E."/>
            <person name="Kallscheuer N."/>
            <person name="Luecker S."/>
            <person name="Lage O.M."/>
            <person name="Pohl T."/>
            <person name="Merkel B.J."/>
            <person name="Hornburger P."/>
            <person name="Mueller R.-W."/>
            <person name="Bruemmer F."/>
            <person name="Labrenz M."/>
            <person name="Spormann A.M."/>
            <person name="Op den Camp H."/>
            <person name="Overmann J."/>
            <person name="Amann R."/>
            <person name="Jetten M.S.M."/>
            <person name="Mascher T."/>
            <person name="Medema M.H."/>
            <person name="Devos D.P."/>
            <person name="Kaster A.-K."/>
            <person name="Ovreas L."/>
            <person name="Rohde M."/>
            <person name="Galperin M.Y."/>
            <person name="Jogler C."/>
        </authorList>
    </citation>
    <scope>NUCLEOTIDE SEQUENCE [LARGE SCALE GENOMIC DNA]</scope>
    <source>
        <strain evidence="1 2">HG15A2</strain>
    </source>
</reference>
<dbReference type="RefSeq" id="WP_145059486.1">
    <property type="nucleotide sequence ID" value="NZ_CP036263.1"/>
</dbReference>
<sequence length="542" mass="61873">MNRRSSFYRKVGYGLAIAMLLVPIALLGAPAVTSQGNRGGKLAQLRDEYDLGQADLGEIDPASETIRLATLGMRGIAVTWLWNKANEYKKTEDWTALNETLRQLARLQPYFISFWRYQAWNITYNVSVEVDAVEDRYYYVKRGIDFLKEGIHYNRDSPYLLDEIGWFIGNKIGRADEHVLYRKLFKADDDFHPEDRPPTQRDNWLVSKTWYEKGVEAVDVKKQSLGQKNPTTFFEKPARSQISYADAIEEEGVFGRRAKDAWEKASELWNAFGRREMRASNGMLIRLADLERWEEEAQDLSKQLDTLDPGLPQRMLKAAQDSLTDEEKNALNVNIEERTPAQSKLADAANQRLNITYDKIAQELARTNPEKAAEARRLAGRVAEAATRARYISTNRDVVQYEFWGARAEFEQAKEVLEARKLAHDAEKAFAEGSPPEARKLYEQSFDLWATALDKHPEIEPDSALGGDIMEYIEKYNKVLAQLDKQLGDPEIGDAFPLWDIVDSNGSNSDFRDAYASYATRQADVENLPLEQRPLINPADAH</sequence>
<organism evidence="1 2">
    <name type="scientific">Adhaeretor mobilis</name>
    <dbReference type="NCBI Taxonomy" id="1930276"/>
    <lineage>
        <taxon>Bacteria</taxon>
        <taxon>Pseudomonadati</taxon>
        <taxon>Planctomycetota</taxon>
        <taxon>Planctomycetia</taxon>
        <taxon>Pirellulales</taxon>
        <taxon>Lacipirellulaceae</taxon>
        <taxon>Adhaeretor</taxon>
    </lineage>
</organism>
<evidence type="ECO:0000313" key="1">
    <source>
        <dbReference type="EMBL" id="QDS98381.1"/>
    </source>
</evidence>
<dbReference type="KEGG" id="amob:HG15A2_16550"/>